<dbReference type="PRINTS" id="PR00385">
    <property type="entry name" value="P450"/>
</dbReference>
<evidence type="ECO:0000256" key="1">
    <source>
        <dbReference type="ARBA" id="ARBA00004167"/>
    </source>
</evidence>
<accession>A0A5P1F291</accession>
<evidence type="ECO:0000256" key="5">
    <source>
        <dbReference type="ARBA" id="ARBA00022989"/>
    </source>
</evidence>
<dbReference type="AlphaFoldDB" id="A0A5P1F291"/>
<dbReference type="GO" id="GO:0016020">
    <property type="term" value="C:membrane"/>
    <property type="evidence" value="ECO:0007669"/>
    <property type="project" value="UniProtKB-SubCell"/>
</dbReference>
<dbReference type="PROSITE" id="PS00086">
    <property type="entry name" value="CYTOCHROME_P450"/>
    <property type="match status" value="1"/>
</dbReference>
<keyword evidence="3 14" id="KW-0812">Transmembrane</keyword>
<protein>
    <recommendedName>
        <fullName evidence="9">noroxomaritidine synthase</fullName>
        <ecNumber evidence="9">1.14.19.50</ecNumber>
    </recommendedName>
</protein>
<dbReference type="GO" id="GO:0016705">
    <property type="term" value="F:oxidoreductase activity, acting on paired donors, with incorporation or reduction of molecular oxygen"/>
    <property type="evidence" value="ECO:0007669"/>
    <property type="project" value="InterPro"/>
</dbReference>
<keyword evidence="4 12" id="KW-0479">Metal-binding</keyword>
<evidence type="ECO:0000256" key="6">
    <source>
        <dbReference type="ARBA" id="ARBA00023002"/>
    </source>
</evidence>
<dbReference type="Proteomes" id="UP000243459">
    <property type="component" value="Chromosome 4"/>
</dbReference>
<dbReference type="InterPro" id="IPR036396">
    <property type="entry name" value="Cyt_P450_sf"/>
</dbReference>
<evidence type="ECO:0000256" key="12">
    <source>
        <dbReference type="PIRSR" id="PIRSR602401-1"/>
    </source>
</evidence>
<evidence type="ECO:0000313" key="16">
    <source>
        <dbReference type="Proteomes" id="UP000243459"/>
    </source>
</evidence>
<dbReference type="InterPro" id="IPR017972">
    <property type="entry name" value="Cyt_P450_CS"/>
</dbReference>
<dbReference type="Pfam" id="PF00067">
    <property type="entry name" value="p450"/>
    <property type="match status" value="1"/>
</dbReference>
<comment type="catalytic activity">
    <reaction evidence="11">
        <text>4'-O-methylnorbelladine + reduced [NADPH--hemoprotein reductase] + O2 = (10bR,4aS)-noroxomaritidine + oxidized [NADPH--hemoprotein reductase] + 2 H2O + H(+)</text>
        <dbReference type="Rhea" id="RHEA:51260"/>
        <dbReference type="Rhea" id="RHEA-COMP:11964"/>
        <dbReference type="Rhea" id="RHEA-COMP:11965"/>
        <dbReference type="ChEBI" id="CHEBI:15377"/>
        <dbReference type="ChEBI" id="CHEBI:15378"/>
        <dbReference type="ChEBI" id="CHEBI:15379"/>
        <dbReference type="ChEBI" id="CHEBI:57618"/>
        <dbReference type="ChEBI" id="CHEBI:58210"/>
        <dbReference type="ChEBI" id="CHEBI:133993"/>
        <dbReference type="ChEBI" id="CHEBI:133995"/>
        <dbReference type="EC" id="1.14.19.50"/>
    </reaction>
</comment>
<evidence type="ECO:0000256" key="13">
    <source>
        <dbReference type="RuleBase" id="RU000461"/>
    </source>
</evidence>
<dbReference type="SUPFAM" id="SSF48264">
    <property type="entry name" value="Cytochrome P450"/>
    <property type="match status" value="1"/>
</dbReference>
<evidence type="ECO:0000256" key="4">
    <source>
        <dbReference type="ARBA" id="ARBA00022723"/>
    </source>
</evidence>
<keyword evidence="16" id="KW-1185">Reference proteome</keyword>
<dbReference type="GO" id="GO:0006629">
    <property type="term" value="P:lipid metabolic process"/>
    <property type="evidence" value="ECO:0007669"/>
    <property type="project" value="UniProtKB-ARBA"/>
</dbReference>
<evidence type="ECO:0000256" key="3">
    <source>
        <dbReference type="ARBA" id="ARBA00022692"/>
    </source>
</evidence>
<dbReference type="OrthoDB" id="1470350at2759"/>
<dbReference type="EC" id="1.14.19.50" evidence="9"/>
<keyword evidence="6 13" id="KW-0560">Oxidoreductase</keyword>
<comment type="similarity">
    <text evidence="2 13">Belongs to the cytochrome P450 family.</text>
</comment>
<dbReference type="EMBL" id="CM007384">
    <property type="protein sequence ID" value="ONK70821.1"/>
    <property type="molecule type" value="Genomic_DNA"/>
</dbReference>
<dbReference type="CDD" id="cd11064">
    <property type="entry name" value="CYP86A"/>
    <property type="match status" value="1"/>
</dbReference>
<feature type="transmembrane region" description="Helical" evidence="14">
    <location>
        <begin position="12"/>
        <end position="29"/>
    </location>
</feature>
<dbReference type="InterPro" id="IPR001128">
    <property type="entry name" value="Cyt_P450"/>
</dbReference>
<evidence type="ECO:0000256" key="11">
    <source>
        <dbReference type="ARBA" id="ARBA00049170"/>
    </source>
</evidence>
<reference evidence="16" key="1">
    <citation type="journal article" date="2017" name="Nat. Commun.">
        <title>The asparagus genome sheds light on the origin and evolution of a young Y chromosome.</title>
        <authorList>
            <person name="Harkess A."/>
            <person name="Zhou J."/>
            <person name="Xu C."/>
            <person name="Bowers J.E."/>
            <person name="Van der Hulst R."/>
            <person name="Ayyampalayam S."/>
            <person name="Mercati F."/>
            <person name="Riccardi P."/>
            <person name="McKain M.R."/>
            <person name="Kakrana A."/>
            <person name="Tang H."/>
            <person name="Ray J."/>
            <person name="Groenendijk J."/>
            <person name="Arikit S."/>
            <person name="Mathioni S.M."/>
            <person name="Nakano M."/>
            <person name="Shan H."/>
            <person name="Telgmann-Rauber A."/>
            <person name="Kanno A."/>
            <person name="Yue Z."/>
            <person name="Chen H."/>
            <person name="Li W."/>
            <person name="Chen Y."/>
            <person name="Xu X."/>
            <person name="Zhang Y."/>
            <person name="Luo S."/>
            <person name="Chen H."/>
            <person name="Gao J."/>
            <person name="Mao Z."/>
            <person name="Pires J.C."/>
            <person name="Luo M."/>
            <person name="Kudrna D."/>
            <person name="Wing R.A."/>
            <person name="Meyers B.C."/>
            <person name="Yi K."/>
            <person name="Kong H."/>
            <person name="Lavrijsen P."/>
            <person name="Sunseri F."/>
            <person name="Falavigna A."/>
            <person name="Ye Y."/>
            <person name="Leebens-Mack J.H."/>
            <person name="Chen G."/>
        </authorList>
    </citation>
    <scope>NUCLEOTIDE SEQUENCE [LARGE SCALE GENOMIC DNA]</scope>
    <source>
        <strain evidence="16">cv. DH0086</strain>
    </source>
</reference>
<dbReference type="PANTHER" id="PTHR24296">
    <property type="entry name" value="CYTOCHROME P450"/>
    <property type="match status" value="1"/>
</dbReference>
<gene>
    <name evidence="15" type="ORF">A4U43_C04F1880</name>
</gene>
<evidence type="ECO:0000256" key="8">
    <source>
        <dbReference type="ARBA" id="ARBA00023136"/>
    </source>
</evidence>
<comment type="cofactor">
    <cofactor evidence="12">
        <name>heme</name>
        <dbReference type="ChEBI" id="CHEBI:30413"/>
    </cofactor>
</comment>
<dbReference type="Gene3D" id="1.10.630.10">
    <property type="entry name" value="Cytochrome P450"/>
    <property type="match status" value="1"/>
</dbReference>
<sequence>MASFTNLFTSYPELSSTIISCFFFLLFYYKTTKKSKLPTNWPIIGMLPSVGLNANRLHEWGNEVLKESGCTFKFKGPWLLNMDYVVTCDPANINHVFNVNFSNYPKGDEFVEIFDILGDGIFSADDESWKSQRKRAHYAMSSSNFQRFVTKCSEDKVENALLPLMCKIAKGGCVVDLQDVFLRLTFDLTCNLVFGVDPGALSEGFPTVPFARAMDDAMEALFFRHIVPSFWWKLMRWLNIGKERKLCDAWGVIDDFVAQNIVKKKEVIIYGCDMLTCYMEEEDPKATDNKFLRDTTVNLMLAGRDTTGVALTWFFWLLTKNPRVKSKILDELGELLDEKTYDTSKLVYLHAALCESLRLCPPVPFERKCAVKSEDLPSGKIKSKEKILFLTYAIARMERIWGEDCLEFKPERWISERGKLRYEPAYKFLSFNCGPRTCLGKHIALTQMKIVAISKFDVEVVEGHVVEPKRSIILHMKNGLMVRVKERREFM</sequence>
<feature type="binding site" description="axial binding residue" evidence="12">
    <location>
        <position position="438"/>
    </location>
    <ligand>
        <name>heme</name>
        <dbReference type="ChEBI" id="CHEBI:30413"/>
    </ligand>
    <ligandPart>
        <name>Fe</name>
        <dbReference type="ChEBI" id="CHEBI:18248"/>
    </ligandPart>
</feature>
<dbReference type="GO" id="GO:0020037">
    <property type="term" value="F:heme binding"/>
    <property type="evidence" value="ECO:0007669"/>
    <property type="project" value="InterPro"/>
</dbReference>
<name>A0A5P1F291_ASPOF</name>
<keyword evidence="12 13" id="KW-0349">Heme</keyword>
<dbReference type="OMA" id="FFEEATF"/>
<proteinExistence type="inferred from homology"/>
<keyword evidence="7 12" id="KW-0408">Iron</keyword>
<evidence type="ECO:0000256" key="14">
    <source>
        <dbReference type="SAM" id="Phobius"/>
    </source>
</evidence>
<dbReference type="PRINTS" id="PR00463">
    <property type="entry name" value="EP450I"/>
</dbReference>
<evidence type="ECO:0000256" key="2">
    <source>
        <dbReference type="ARBA" id="ARBA00010617"/>
    </source>
</evidence>
<comment type="subcellular location">
    <subcellularLocation>
        <location evidence="1">Membrane</location>
        <topology evidence="1">Single-pass membrane protein</topology>
    </subcellularLocation>
</comment>
<dbReference type="GO" id="GO:0004497">
    <property type="term" value="F:monooxygenase activity"/>
    <property type="evidence" value="ECO:0007669"/>
    <property type="project" value="UniProtKB-KW"/>
</dbReference>
<evidence type="ECO:0000256" key="9">
    <source>
        <dbReference type="ARBA" id="ARBA00039071"/>
    </source>
</evidence>
<evidence type="ECO:0000313" key="15">
    <source>
        <dbReference type="EMBL" id="ONK70821.1"/>
    </source>
</evidence>
<dbReference type="InterPro" id="IPR002401">
    <property type="entry name" value="Cyt_P450_E_grp-I"/>
</dbReference>
<comment type="catalytic activity">
    <reaction evidence="10">
        <text>4'-O-methylnorbelladine + reduced [NADPH--hemoprotein reductase] + O2 = (10bS,4aR)-noroxomaritidine + oxidized [NADPH--hemoprotein reductase] + 2 H2O + H(+)</text>
        <dbReference type="Rhea" id="RHEA:51264"/>
        <dbReference type="Rhea" id="RHEA-COMP:11964"/>
        <dbReference type="Rhea" id="RHEA-COMP:11965"/>
        <dbReference type="ChEBI" id="CHEBI:15377"/>
        <dbReference type="ChEBI" id="CHEBI:15378"/>
        <dbReference type="ChEBI" id="CHEBI:15379"/>
        <dbReference type="ChEBI" id="CHEBI:57618"/>
        <dbReference type="ChEBI" id="CHEBI:58210"/>
        <dbReference type="ChEBI" id="CHEBI:133993"/>
        <dbReference type="ChEBI" id="CHEBI:133996"/>
        <dbReference type="EC" id="1.14.19.50"/>
    </reaction>
</comment>
<dbReference type="GO" id="GO:0005506">
    <property type="term" value="F:iron ion binding"/>
    <property type="evidence" value="ECO:0007669"/>
    <property type="project" value="InterPro"/>
</dbReference>
<evidence type="ECO:0000256" key="10">
    <source>
        <dbReference type="ARBA" id="ARBA00048529"/>
    </source>
</evidence>
<keyword evidence="5 14" id="KW-1133">Transmembrane helix</keyword>
<evidence type="ECO:0000256" key="7">
    <source>
        <dbReference type="ARBA" id="ARBA00023004"/>
    </source>
</evidence>
<keyword evidence="13" id="KW-0503">Monooxygenase</keyword>
<keyword evidence="8 14" id="KW-0472">Membrane</keyword>
<organism evidence="15 16">
    <name type="scientific">Asparagus officinalis</name>
    <name type="common">Garden asparagus</name>
    <dbReference type="NCBI Taxonomy" id="4686"/>
    <lineage>
        <taxon>Eukaryota</taxon>
        <taxon>Viridiplantae</taxon>
        <taxon>Streptophyta</taxon>
        <taxon>Embryophyta</taxon>
        <taxon>Tracheophyta</taxon>
        <taxon>Spermatophyta</taxon>
        <taxon>Magnoliopsida</taxon>
        <taxon>Liliopsida</taxon>
        <taxon>Asparagales</taxon>
        <taxon>Asparagaceae</taxon>
        <taxon>Asparagoideae</taxon>
        <taxon>Asparagus</taxon>
    </lineage>
</organism>
<dbReference type="Gramene" id="ONK70821">
    <property type="protein sequence ID" value="ONK70821"/>
    <property type="gene ID" value="A4U43_C04F1880"/>
</dbReference>